<proteinExistence type="predicted"/>
<sequence length="173" mass="20047">MNVRHRALWTRLASRSLSTHALTIRLQQRRLVIREVAYRLFGPPDIAGVQVERLLRPVIPPAEQRASTEELRRGINVLGVTRLFLHERADLGSMTGRLHQKRESKFNLHTDRVPETASMQKRKHAPFRVFLESLTAALGYFGRKARGTRDPKVAGLVEANWWRTEYTVRCHYT</sequence>
<gene>
    <name evidence="1" type="ORF">HPB51_022859</name>
</gene>
<comment type="caution">
    <text evidence="1">The sequence shown here is derived from an EMBL/GenBank/DDBJ whole genome shotgun (WGS) entry which is preliminary data.</text>
</comment>
<name>A0A9J6DQ87_RHIMP</name>
<evidence type="ECO:0000313" key="1">
    <source>
        <dbReference type="EMBL" id="KAH8024375.1"/>
    </source>
</evidence>
<evidence type="ECO:0000313" key="2">
    <source>
        <dbReference type="Proteomes" id="UP000821866"/>
    </source>
</evidence>
<accession>A0A9J6DQ87</accession>
<reference evidence="1" key="2">
    <citation type="submission" date="2021-09" db="EMBL/GenBank/DDBJ databases">
        <authorList>
            <person name="Jia N."/>
            <person name="Wang J."/>
            <person name="Shi W."/>
            <person name="Du L."/>
            <person name="Sun Y."/>
            <person name="Zhan W."/>
            <person name="Jiang J."/>
            <person name="Wang Q."/>
            <person name="Zhang B."/>
            <person name="Ji P."/>
            <person name="Sakyi L.B."/>
            <person name="Cui X."/>
            <person name="Yuan T."/>
            <person name="Jiang B."/>
            <person name="Yang W."/>
            <person name="Lam T.T.-Y."/>
            <person name="Chang Q."/>
            <person name="Ding S."/>
            <person name="Wang X."/>
            <person name="Zhu J."/>
            <person name="Ruan X."/>
            <person name="Zhao L."/>
            <person name="Wei J."/>
            <person name="Que T."/>
            <person name="Du C."/>
            <person name="Cheng J."/>
            <person name="Dai P."/>
            <person name="Han X."/>
            <person name="Huang E."/>
            <person name="Gao Y."/>
            <person name="Liu J."/>
            <person name="Shao H."/>
            <person name="Ye R."/>
            <person name="Li L."/>
            <person name="Wei W."/>
            <person name="Wang X."/>
            <person name="Wang C."/>
            <person name="Huo Q."/>
            <person name="Li W."/>
            <person name="Guo W."/>
            <person name="Chen H."/>
            <person name="Chen S."/>
            <person name="Zhou L."/>
            <person name="Zhou L."/>
            <person name="Ni X."/>
            <person name="Tian J."/>
            <person name="Zhou Y."/>
            <person name="Sheng Y."/>
            <person name="Liu T."/>
            <person name="Pan Y."/>
            <person name="Xia L."/>
            <person name="Li J."/>
            <person name="Zhao F."/>
            <person name="Cao W."/>
        </authorList>
    </citation>
    <scope>NUCLEOTIDE SEQUENCE</scope>
    <source>
        <strain evidence="1">Rmic-2018</strain>
        <tissue evidence="1">Larvae</tissue>
    </source>
</reference>
<keyword evidence="2" id="KW-1185">Reference proteome</keyword>
<dbReference type="EMBL" id="JABSTU010000008">
    <property type="protein sequence ID" value="KAH8024375.1"/>
    <property type="molecule type" value="Genomic_DNA"/>
</dbReference>
<protein>
    <submittedName>
        <fullName evidence="1">Uncharacterized protein</fullName>
    </submittedName>
</protein>
<dbReference type="AlphaFoldDB" id="A0A9J6DQ87"/>
<reference evidence="1" key="1">
    <citation type="journal article" date="2020" name="Cell">
        <title>Large-Scale Comparative Analyses of Tick Genomes Elucidate Their Genetic Diversity and Vector Capacities.</title>
        <authorList>
            <consortium name="Tick Genome and Microbiome Consortium (TIGMIC)"/>
            <person name="Jia N."/>
            <person name="Wang J."/>
            <person name="Shi W."/>
            <person name="Du L."/>
            <person name="Sun Y."/>
            <person name="Zhan W."/>
            <person name="Jiang J.F."/>
            <person name="Wang Q."/>
            <person name="Zhang B."/>
            <person name="Ji P."/>
            <person name="Bell-Sakyi L."/>
            <person name="Cui X.M."/>
            <person name="Yuan T.T."/>
            <person name="Jiang B.G."/>
            <person name="Yang W.F."/>
            <person name="Lam T.T."/>
            <person name="Chang Q.C."/>
            <person name="Ding S.J."/>
            <person name="Wang X.J."/>
            <person name="Zhu J.G."/>
            <person name="Ruan X.D."/>
            <person name="Zhao L."/>
            <person name="Wei J.T."/>
            <person name="Ye R.Z."/>
            <person name="Que T.C."/>
            <person name="Du C.H."/>
            <person name="Zhou Y.H."/>
            <person name="Cheng J.X."/>
            <person name="Dai P.F."/>
            <person name="Guo W.B."/>
            <person name="Han X.H."/>
            <person name="Huang E.J."/>
            <person name="Li L.F."/>
            <person name="Wei W."/>
            <person name="Gao Y.C."/>
            <person name="Liu J.Z."/>
            <person name="Shao H.Z."/>
            <person name="Wang X."/>
            <person name="Wang C.C."/>
            <person name="Yang T.C."/>
            <person name="Huo Q.B."/>
            <person name="Li W."/>
            <person name="Chen H.Y."/>
            <person name="Chen S.E."/>
            <person name="Zhou L.G."/>
            <person name="Ni X.B."/>
            <person name="Tian J.H."/>
            <person name="Sheng Y."/>
            <person name="Liu T."/>
            <person name="Pan Y.S."/>
            <person name="Xia L.Y."/>
            <person name="Li J."/>
            <person name="Zhao F."/>
            <person name="Cao W.C."/>
        </authorList>
    </citation>
    <scope>NUCLEOTIDE SEQUENCE</scope>
    <source>
        <strain evidence="1">Rmic-2018</strain>
    </source>
</reference>
<organism evidence="1 2">
    <name type="scientific">Rhipicephalus microplus</name>
    <name type="common">Cattle tick</name>
    <name type="synonym">Boophilus microplus</name>
    <dbReference type="NCBI Taxonomy" id="6941"/>
    <lineage>
        <taxon>Eukaryota</taxon>
        <taxon>Metazoa</taxon>
        <taxon>Ecdysozoa</taxon>
        <taxon>Arthropoda</taxon>
        <taxon>Chelicerata</taxon>
        <taxon>Arachnida</taxon>
        <taxon>Acari</taxon>
        <taxon>Parasitiformes</taxon>
        <taxon>Ixodida</taxon>
        <taxon>Ixodoidea</taxon>
        <taxon>Ixodidae</taxon>
        <taxon>Rhipicephalinae</taxon>
        <taxon>Rhipicephalus</taxon>
        <taxon>Boophilus</taxon>
    </lineage>
</organism>
<dbReference type="Proteomes" id="UP000821866">
    <property type="component" value="Chromosome 6"/>
</dbReference>